<dbReference type="SUPFAM" id="SSF52833">
    <property type="entry name" value="Thioredoxin-like"/>
    <property type="match status" value="1"/>
</dbReference>
<dbReference type="EMBL" id="CAVLEF010000003">
    <property type="protein sequence ID" value="CAK1542780.1"/>
    <property type="molecule type" value="Genomic_DNA"/>
</dbReference>
<evidence type="ECO:0008006" key="8">
    <source>
        <dbReference type="Google" id="ProtNLM"/>
    </source>
</evidence>
<accession>A0AAV1J027</accession>
<evidence type="ECO:0000313" key="7">
    <source>
        <dbReference type="Proteomes" id="UP001497472"/>
    </source>
</evidence>
<dbReference type="InterPro" id="IPR036249">
    <property type="entry name" value="Thioredoxin-like_sf"/>
</dbReference>
<dbReference type="Gene3D" id="3.40.30.10">
    <property type="entry name" value="Glutaredoxin"/>
    <property type="match status" value="1"/>
</dbReference>
<evidence type="ECO:0000256" key="4">
    <source>
        <dbReference type="ARBA" id="ARBA00023187"/>
    </source>
</evidence>
<dbReference type="PANTHER" id="PTHR12052:SF5">
    <property type="entry name" value="THIOREDOXIN-LIKE PROTEIN 4A"/>
    <property type="match status" value="1"/>
</dbReference>
<evidence type="ECO:0000256" key="1">
    <source>
        <dbReference type="ARBA" id="ARBA00004123"/>
    </source>
</evidence>
<gene>
    <name evidence="6" type="ORF">LNINA_LOCUS2633</name>
</gene>
<evidence type="ECO:0000256" key="2">
    <source>
        <dbReference type="ARBA" id="ARBA00008241"/>
    </source>
</evidence>
<dbReference type="GO" id="GO:0000398">
    <property type="term" value="P:mRNA splicing, via spliceosome"/>
    <property type="evidence" value="ECO:0007669"/>
    <property type="project" value="InterPro"/>
</dbReference>
<reference evidence="6 7" key="1">
    <citation type="submission" date="2023-11" db="EMBL/GenBank/DDBJ databases">
        <authorList>
            <person name="Okamura Y."/>
        </authorList>
    </citation>
    <scope>NUCLEOTIDE SEQUENCE [LARGE SCALE GENOMIC DNA]</scope>
</reference>
<evidence type="ECO:0000256" key="5">
    <source>
        <dbReference type="ARBA" id="ARBA00023242"/>
    </source>
</evidence>
<proteinExistence type="inferred from homology"/>
<evidence type="ECO:0000256" key="3">
    <source>
        <dbReference type="ARBA" id="ARBA00022664"/>
    </source>
</evidence>
<name>A0AAV1J027_9NEOP</name>
<evidence type="ECO:0000313" key="6">
    <source>
        <dbReference type="EMBL" id="CAK1542780.1"/>
    </source>
</evidence>
<comment type="similarity">
    <text evidence="2">Belongs to the DIM1 family.</text>
</comment>
<dbReference type="PANTHER" id="PTHR12052">
    <property type="entry name" value="THIOREDOXIN-LIKE PROTEN 4A, 4B"/>
    <property type="match status" value="1"/>
</dbReference>
<dbReference type="InterPro" id="IPR004123">
    <property type="entry name" value="Dim1"/>
</dbReference>
<dbReference type="GO" id="GO:0005682">
    <property type="term" value="C:U5 snRNP"/>
    <property type="evidence" value="ECO:0007669"/>
    <property type="project" value="TreeGrafter"/>
</dbReference>
<dbReference type="GO" id="GO:0005681">
    <property type="term" value="C:spliceosomal complex"/>
    <property type="evidence" value="ECO:0007669"/>
    <property type="project" value="TreeGrafter"/>
</dbReference>
<dbReference type="Pfam" id="PF02966">
    <property type="entry name" value="DIM1"/>
    <property type="match status" value="1"/>
</dbReference>
<dbReference type="SMART" id="SM01410">
    <property type="entry name" value="DIM1"/>
    <property type="match status" value="1"/>
</dbReference>
<protein>
    <recommendedName>
        <fullName evidence="8">Thioredoxin-like protein</fullName>
    </recommendedName>
</protein>
<organism evidence="6 7">
    <name type="scientific">Leptosia nina</name>
    <dbReference type="NCBI Taxonomy" id="320188"/>
    <lineage>
        <taxon>Eukaryota</taxon>
        <taxon>Metazoa</taxon>
        <taxon>Ecdysozoa</taxon>
        <taxon>Arthropoda</taxon>
        <taxon>Hexapoda</taxon>
        <taxon>Insecta</taxon>
        <taxon>Pterygota</taxon>
        <taxon>Neoptera</taxon>
        <taxon>Endopterygota</taxon>
        <taxon>Lepidoptera</taxon>
        <taxon>Glossata</taxon>
        <taxon>Ditrysia</taxon>
        <taxon>Papilionoidea</taxon>
        <taxon>Pieridae</taxon>
        <taxon>Pierinae</taxon>
        <taxon>Leptosia</taxon>
    </lineage>
</organism>
<keyword evidence="5" id="KW-0539">Nucleus</keyword>
<dbReference type="AlphaFoldDB" id="A0AAV1J027"/>
<comment type="subcellular location">
    <subcellularLocation>
        <location evidence="1">Nucleus</location>
    </subcellularLocation>
</comment>
<comment type="caution">
    <text evidence="6">The sequence shown here is derived from an EMBL/GenBank/DDBJ whole genome shotgun (WGS) entry which is preliminary data.</text>
</comment>
<dbReference type="Proteomes" id="UP001497472">
    <property type="component" value="Unassembled WGS sequence"/>
</dbReference>
<dbReference type="GO" id="GO:0046540">
    <property type="term" value="C:U4/U6 x U5 tri-snRNP complex"/>
    <property type="evidence" value="ECO:0007669"/>
    <property type="project" value="InterPro"/>
</dbReference>
<dbReference type="CDD" id="cd02954">
    <property type="entry name" value="DIM1"/>
    <property type="match status" value="1"/>
</dbReference>
<keyword evidence="3" id="KW-0507">mRNA processing</keyword>
<keyword evidence="7" id="KW-1185">Reference proteome</keyword>
<keyword evidence="4" id="KW-0508">mRNA splicing</keyword>
<sequence>MSYMLGHLHNGWQVDQAILSEEDRVVVIRFGHDWDPTCMKMDEVLYSIAEKVKNFAVIYLVDITEVPDFNKMYELYDPCTVMFFFRNKHIMIDLEVPEKEGVLLSHQKTIQQNTDTEKILTSFWTFTLTTPYGLSCLE</sequence>